<protein>
    <submittedName>
        <fullName evidence="1">Uncharacterized protein</fullName>
    </submittedName>
</protein>
<reference evidence="1 2" key="1">
    <citation type="submission" date="2024-06" db="EMBL/GenBank/DDBJ databases">
        <authorList>
            <person name="Pan Q."/>
            <person name="Wen M."/>
            <person name="Jouanno E."/>
            <person name="Zahm M."/>
            <person name="Klopp C."/>
            <person name="Cabau C."/>
            <person name="Louis A."/>
            <person name="Berthelot C."/>
            <person name="Parey E."/>
            <person name="Roest Crollius H."/>
            <person name="Montfort J."/>
            <person name="Robinson-Rechavi M."/>
            <person name="Bouchez O."/>
            <person name="Lampietro C."/>
            <person name="Lopez Roques C."/>
            <person name="Donnadieu C."/>
            <person name="Postlethwait J."/>
            <person name="Bobe J."/>
            <person name="Verreycken H."/>
            <person name="Guiguen Y."/>
        </authorList>
    </citation>
    <scope>NUCLEOTIDE SEQUENCE [LARGE SCALE GENOMIC DNA]</scope>
    <source>
        <strain evidence="1">Up_M1</strain>
        <tissue evidence="1">Testis</tissue>
    </source>
</reference>
<organism evidence="1 2">
    <name type="scientific">Umbra pygmaea</name>
    <name type="common">Eastern mudminnow</name>
    <dbReference type="NCBI Taxonomy" id="75934"/>
    <lineage>
        <taxon>Eukaryota</taxon>
        <taxon>Metazoa</taxon>
        <taxon>Chordata</taxon>
        <taxon>Craniata</taxon>
        <taxon>Vertebrata</taxon>
        <taxon>Euteleostomi</taxon>
        <taxon>Actinopterygii</taxon>
        <taxon>Neopterygii</taxon>
        <taxon>Teleostei</taxon>
        <taxon>Protacanthopterygii</taxon>
        <taxon>Esociformes</taxon>
        <taxon>Umbridae</taxon>
        <taxon>Umbra</taxon>
    </lineage>
</organism>
<evidence type="ECO:0000313" key="1">
    <source>
        <dbReference type="EMBL" id="KAL1006162.1"/>
    </source>
</evidence>
<keyword evidence="2" id="KW-1185">Reference proteome</keyword>
<evidence type="ECO:0000313" key="2">
    <source>
        <dbReference type="Proteomes" id="UP001557470"/>
    </source>
</evidence>
<dbReference type="Proteomes" id="UP001557470">
    <property type="component" value="Unassembled WGS sequence"/>
</dbReference>
<gene>
    <name evidence="1" type="ORF">UPYG_G00068700</name>
</gene>
<sequence length="82" mass="9141">MNGTMKSEDYQGILEQKIQCSTRKLSLSCRHYQSISYHISTGLLEEEPIQLAEPDDQSTVVVAIYFLMYSGSTCTTGCCHNG</sequence>
<proteinExistence type="predicted"/>
<dbReference type="AlphaFoldDB" id="A0ABD0Y0J4"/>
<name>A0ABD0Y0J4_UMBPY</name>
<accession>A0ABD0Y0J4</accession>
<comment type="caution">
    <text evidence="1">The sequence shown here is derived from an EMBL/GenBank/DDBJ whole genome shotgun (WGS) entry which is preliminary data.</text>
</comment>
<dbReference type="EMBL" id="JAGEUA010000002">
    <property type="protein sequence ID" value="KAL1006162.1"/>
    <property type="molecule type" value="Genomic_DNA"/>
</dbReference>